<dbReference type="InterPro" id="IPR038606">
    <property type="entry name" value="To_sf"/>
</dbReference>
<dbReference type="OMA" id="ISIEVGC"/>
<accession>A0A8I6RJ41</accession>
<organism evidence="2 3">
    <name type="scientific">Cimex lectularius</name>
    <name type="common">Bed bug</name>
    <name type="synonym">Acanthia lectularia</name>
    <dbReference type="NCBI Taxonomy" id="79782"/>
    <lineage>
        <taxon>Eukaryota</taxon>
        <taxon>Metazoa</taxon>
        <taxon>Ecdysozoa</taxon>
        <taxon>Arthropoda</taxon>
        <taxon>Hexapoda</taxon>
        <taxon>Insecta</taxon>
        <taxon>Pterygota</taxon>
        <taxon>Neoptera</taxon>
        <taxon>Paraneoptera</taxon>
        <taxon>Hemiptera</taxon>
        <taxon>Heteroptera</taxon>
        <taxon>Panheteroptera</taxon>
        <taxon>Cimicomorpha</taxon>
        <taxon>Cimicidae</taxon>
        <taxon>Cimex</taxon>
    </lineage>
</organism>
<dbReference type="Gene3D" id="3.15.10.30">
    <property type="entry name" value="Haemolymph juvenile hormone binding protein"/>
    <property type="match status" value="1"/>
</dbReference>
<dbReference type="Proteomes" id="UP000494040">
    <property type="component" value="Unassembled WGS sequence"/>
</dbReference>
<gene>
    <name evidence="2" type="primary">106664026</name>
</gene>
<sequence length="239" mass="26608">MNTLAVLLISIGVAQAGVLTNLISDDPPSNQTITDDTLKKLLEFVKSLANNVETIPDLNMNSDTKVLFYNVTTKNATVKDLNTFETLFTHADMDNLNFAVKIRFPELNLTGLYSIKAKSEDFELTGDGPFSVDVKNLTLAVNISLELLSDNTLEVKDLLLDYEEQAIKINFNMLGGNEMVSQTLNELINVALPELLQSIKPNVEELAREKVKQYGAFVLGGMTVQDFVQFIYDFIPNKH</sequence>
<protein>
    <submittedName>
        <fullName evidence="2">Uncharacterized protein</fullName>
    </submittedName>
</protein>
<dbReference type="PANTHER" id="PTHR11008">
    <property type="entry name" value="PROTEIN TAKEOUT-LIKE PROTEIN"/>
    <property type="match status" value="1"/>
</dbReference>
<keyword evidence="3" id="KW-1185">Reference proteome</keyword>
<dbReference type="EnsemblMetazoa" id="XM_014389385.1">
    <property type="protein sequence ID" value="XP_014244871.1"/>
    <property type="gene ID" value="LOC106664026"/>
</dbReference>
<evidence type="ECO:0000256" key="1">
    <source>
        <dbReference type="SAM" id="SignalP"/>
    </source>
</evidence>
<keyword evidence="1" id="KW-0732">Signal</keyword>
<dbReference type="PANTHER" id="PTHR11008:SF9">
    <property type="entry name" value="PROTEIN TAKEOUT-LIKE PROTEIN"/>
    <property type="match status" value="1"/>
</dbReference>
<evidence type="ECO:0000313" key="3">
    <source>
        <dbReference type="Proteomes" id="UP000494040"/>
    </source>
</evidence>
<dbReference type="InterPro" id="IPR010562">
    <property type="entry name" value="Haemolymph_juvenile_hormone-bd"/>
</dbReference>
<evidence type="ECO:0000313" key="2">
    <source>
        <dbReference type="EnsemblMetazoa" id="XP_014244871.1"/>
    </source>
</evidence>
<dbReference type="OrthoDB" id="6380971at2759"/>
<proteinExistence type="predicted"/>
<feature type="chain" id="PRO_5035294087" evidence="1">
    <location>
        <begin position="17"/>
        <end position="239"/>
    </location>
</feature>
<feature type="signal peptide" evidence="1">
    <location>
        <begin position="1"/>
        <end position="16"/>
    </location>
</feature>
<reference evidence="2" key="1">
    <citation type="submission" date="2022-01" db="UniProtKB">
        <authorList>
            <consortium name="EnsemblMetazoa"/>
        </authorList>
    </citation>
    <scope>IDENTIFICATION</scope>
</reference>
<dbReference type="Pfam" id="PF06585">
    <property type="entry name" value="JHBP"/>
    <property type="match status" value="1"/>
</dbReference>
<dbReference type="AlphaFoldDB" id="A0A8I6RJ41"/>
<name>A0A8I6RJ41_CIMLE</name>
<dbReference type="KEGG" id="clec:106664026"/>
<dbReference type="SMART" id="SM00700">
    <property type="entry name" value="JHBP"/>
    <property type="match status" value="1"/>
</dbReference>